<organism evidence="5 6">
    <name type="scientific">Glutinoglossum americanum</name>
    <dbReference type="NCBI Taxonomy" id="1670608"/>
    <lineage>
        <taxon>Eukaryota</taxon>
        <taxon>Fungi</taxon>
        <taxon>Dikarya</taxon>
        <taxon>Ascomycota</taxon>
        <taxon>Pezizomycotina</taxon>
        <taxon>Geoglossomycetes</taxon>
        <taxon>Geoglossales</taxon>
        <taxon>Geoglossaceae</taxon>
        <taxon>Glutinoglossum</taxon>
    </lineage>
</organism>
<dbReference type="Proteomes" id="UP000698800">
    <property type="component" value="Unassembled WGS sequence"/>
</dbReference>
<dbReference type="SMART" id="SM00368">
    <property type="entry name" value="LRR_RI"/>
    <property type="match status" value="3"/>
</dbReference>
<dbReference type="PANTHER" id="PTHR24113:SF12">
    <property type="entry name" value="RAN GTPASE-ACTIVATING PROTEIN 1"/>
    <property type="match status" value="1"/>
</dbReference>
<protein>
    <recommendedName>
        <fullName evidence="7">Cell wall biogenesis protein Mhp1</fullName>
    </recommendedName>
</protein>
<feature type="region of interest" description="Disordered" evidence="4">
    <location>
        <begin position="505"/>
        <end position="533"/>
    </location>
</feature>
<feature type="region of interest" description="Disordered" evidence="4">
    <location>
        <begin position="17"/>
        <end position="222"/>
    </location>
</feature>
<dbReference type="GO" id="GO:0005634">
    <property type="term" value="C:nucleus"/>
    <property type="evidence" value="ECO:0007669"/>
    <property type="project" value="TreeGrafter"/>
</dbReference>
<feature type="compositionally biased region" description="Polar residues" evidence="4">
    <location>
        <begin position="1044"/>
        <end position="1056"/>
    </location>
</feature>
<keyword evidence="6" id="KW-1185">Reference proteome</keyword>
<evidence type="ECO:0000313" key="5">
    <source>
        <dbReference type="EMBL" id="KAH0545122.1"/>
    </source>
</evidence>
<feature type="compositionally biased region" description="Low complexity" evidence="4">
    <location>
        <begin position="379"/>
        <end position="395"/>
    </location>
</feature>
<dbReference type="GO" id="GO:0048471">
    <property type="term" value="C:perinuclear region of cytoplasm"/>
    <property type="evidence" value="ECO:0007669"/>
    <property type="project" value="TreeGrafter"/>
</dbReference>
<feature type="compositionally biased region" description="Polar residues" evidence="4">
    <location>
        <begin position="62"/>
        <end position="75"/>
    </location>
</feature>
<dbReference type="EMBL" id="JAGHQL010000009">
    <property type="protein sequence ID" value="KAH0545122.1"/>
    <property type="molecule type" value="Genomic_DNA"/>
</dbReference>
<gene>
    <name evidence="5" type="ORF">FGG08_000734</name>
</gene>
<feature type="compositionally biased region" description="Basic and acidic residues" evidence="4">
    <location>
        <begin position="510"/>
        <end position="533"/>
    </location>
</feature>
<feature type="compositionally biased region" description="Basic and acidic residues" evidence="4">
    <location>
        <begin position="264"/>
        <end position="296"/>
    </location>
</feature>
<dbReference type="OrthoDB" id="8436363at2759"/>
<feature type="compositionally biased region" description="Low complexity" evidence="4">
    <location>
        <begin position="162"/>
        <end position="185"/>
    </location>
</feature>
<feature type="compositionally biased region" description="Low complexity" evidence="4">
    <location>
        <begin position="50"/>
        <end position="61"/>
    </location>
</feature>
<accession>A0A9P8IFX8</accession>
<dbReference type="GO" id="GO:0005829">
    <property type="term" value="C:cytosol"/>
    <property type="evidence" value="ECO:0007669"/>
    <property type="project" value="TreeGrafter"/>
</dbReference>
<proteinExistence type="predicted"/>
<evidence type="ECO:0000256" key="1">
    <source>
        <dbReference type="ARBA" id="ARBA00022468"/>
    </source>
</evidence>
<evidence type="ECO:0000256" key="3">
    <source>
        <dbReference type="ARBA" id="ARBA00022737"/>
    </source>
</evidence>
<feature type="compositionally biased region" description="Polar residues" evidence="4">
    <location>
        <begin position="83"/>
        <end position="103"/>
    </location>
</feature>
<keyword evidence="2" id="KW-0433">Leucine-rich repeat</keyword>
<dbReference type="InterPro" id="IPR027038">
    <property type="entry name" value="RanGap"/>
</dbReference>
<evidence type="ECO:0000256" key="2">
    <source>
        <dbReference type="ARBA" id="ARBA00022614"/>
    </source>
</evidence>
<feature type="compositionally biased region" description="Low complexity" evidence="4">
    <location>
        <begin position="118"/>
        <end position="136"/>
    </location>
</feature>
<feature type="region of interest" description="Disordered" evidence="4">
    <location>
        <begin position="1189"/>
        <end position="1221"/>
    </location>
</feature>
<dbReference type="SUPFAM" id="SSF52047">
    <property type="entry name" value="RNI-like"/>
    <property type="match status" value="1"/>
</dbReference>
<keyword evidence="3" id="KW-0677">Repeat</keyword>
<dbReference type="AlphaFoldDB" id="A0A9P8IFX8"/>
<dbReference type="GO" id="GO:0006913">
    <property type="term" value="P:nucleocytoplasmic transport"/>
    <property type="evidence" value="ECO:0007669"/>
    <property type="project" value="TreeGrafter"/>
</dbReference>
<reference evidence="5" key="1">
    <citation type="submission" date="2021-03" db="EMBL/GenBank/DDBJ databases">
        <title>Comparative genomics and phylogenomic investigation of the class Geoglossomycetes provide insights into ecological specialization and systematics.</title>
        <authorList>
            <person name="Melie T."/>
            <person name="Pirro S."/>
            <person name="Miller A.N."/>
            <person name="Quandt A."/>
        </authorList>
    </citation>
    <scope>NUCLEOTIDE SEQUENCE</scope>
    <source>
        <strain evidence="5">GBOQ0MN5Z8</strain>
    </source>
</reference>
<dbReference type="PANTHER" id="PTHR24113">
    <property type="entry name" value="RAN GTPASE-ACTIVATING PROTEIN 1"/>
    <property type="match status" value="1"/>
</dbReference>
<feature type="region of interest" description="Disordered" evidence="4">
    <location>
        <begin position="1030"/>
        <end position="1065"/>
    </location>
</feature>
<evidence type="ECO:0008006" key="7">
    <source>
        <dbReference type="Google" id="ProtNLM"/>
    </source>
</evidence>
<keyword evidence="1" id="KW-0343">GTPase activation</keyword>
<dbReference type="InterPro" id="IPR032675">
    <property type="entry name" value="LRR_dom_sf"/>
</dbReference>
<feature type="region of interest" description="Disordered" evidence="4">
    <location>
        <begin position="264"/>
        <end position="405"/>
    </location>
</feature>
<evidence type="ECO:0000256" key="4">
    <source>
        <dbReference type="SAM" id="MobiDB-lite"/>
    </source>
</evidence>
<feature type="compositionally biased region" description="Basic and acidic residues" evidence="4">
    <location>
        <begin position="318"/>
        <end position="336"/>
    </location>
</feature>
<dbReference type="GO" id="GO:0005096">
    <property type="term" value="F:GTPase activator activity"/>
    <property type="evidence" value="ECO:0007669"/>
    <property type="project" value="UniProtKB-KW"/>
</dbReference>
<evidence type="ECO:0000313" key="6">
    <source>
        <dbReference type="Proteomes" id="UP000698800"/>
    </source>
</evidence>
<sequence length="1221" mass="132047">MDDLFNIIYVRSGSVAANNNCSKDHRPRSSAGPVSTSPVQLKSPEVQTYGAAPGPAPSSSGEPTVQISPSNNQRSLRPHAPLRSNSDRPATTSQNGSASNSQLGVPIPAASPTGRRGSWLSSLSSKFSSSSLQPLSNAAPPTISKSQSDKAPKTPHNAINISVSSEDASKNSSSASSPPNATKSSHPSFFQNALRRLSSSSTQLSGNVGKIHTTGGRVERKIMNVDPNRERCRIQELDAGKLRRVSFCVDVEIAGLPRYLDEGGARKKNHREQDKEKRLKERGEGEALKHPEKEENGAEGDGGVLKANKEQAGLEGPGLKDSKAVGNEVKAEEKKASSKKKEKKKRSEEERKERKERKRKQAEANGIVPMEHLIETNKNSAGSTSNPSTPGSSTPRAQDKPTTDPLRIYRRCCQLRETQPLKKIVEQLSFPADSETGVVPSLDISEYWIQLTDVVTFGDFLALVPVKKLSLENCGLGDEAVRVILAGLLAVKRSVEELLPNLPQVANGKADTEGTEKPNGETPKADRLGDRHGAVEKLSLKNNPRIGRDGWRHISIFIHMSRSVKAIDLSMIPFPQEISLPNSPSLLSRQTTSGSLPVEIACVFSKAVAERLGGAHLEELVMAECDLSGDQIGSIVDGVIKSGARRLGLASNDMNEEGLEHVARYVREASCEGLDLGGNDLGSLINVLAGAMHSNCPLYALSLADCNLTPSSLSRLFPALVSLPNFRFIDLSHNRALFQTQPDALSLVRKYLPQLHMLKRIHLMDVALSPEHAIAIAEILPEVPNLAHLNILENKQLSTLTSTSDEASQEEASALYASLMTAVKVSNTIICVDVDVPGESSSEVVKALAKQVVAYCLRNMEHGPFAEFGPTGVAITEPHGGEKKVTIPDVLLHLVEDGGEDQSDDQSVHDDDYVVGGTGIVKALGVCLGNMSHDSRQPSSELPASAGGLTSPKVALSGLGYRGKARDMSKSLLESARKIRSRLQPALAREAKMDDYMNHRRLLFLDQTLARMIQRFEDEYPECRIMNEAPIADPPDQDSVLGSVPSSWNDPSTIGTENAALTEDDDEGGPLLARHNSDVSLASRALSNEEGRMHRFGQRIKREVLRPQTLDHEHDTTGEEEETEQMKALRSKIEAMKGEEIKDRVETMGAEAIIQELSTEVEGLQPLAVRGPDTFERCKAVQLIAEHNPVMNSSPDSDSAIESCPEETTTKTGVGAEEPGI</sequence>
<dbReference type="Gene3D" id="3.80.10.10">
    <property type="entry name" value="Ribonuclease Inhibitor"/>
    <property type="match status" value="2"/>
</dbReference>
<dbReference type="GO" id="GO:0031267">
    <property type="term" value="F:small GTPase binding"/>
    <property type="evidence" value="ECO:0007669"/>
    <property type="project" value="TreeGrafter"/>
</dbReference>
<name>A0A9P8IFX8_9PEZI</name>
<comment type="caution">
    <text evidence="5">The sequence shown here is derived from an EMBL/GenBank/DDBJ whole genome shotgun (WGS) entry which is preliminary data.</text>
</comment>